<protein>
    <submittedName>
        <fullName evidence="4">Competence protein CoiA family protein</fullName>
    </submittedName>
</protein>
<name>A0AAW7ZEZ6_9FIRM</name>
<dbReference type="InterPro" id="IPR057253">
    <property type="entry name" value="CoiA-like_N"/>
</dbReference>
<keyword evidence="1" id="KW-0175">Coiled coil</keyword>
<reference evidence="4" key="1">
    <citation type="journal article" date="2023" name="J. Hazard. Mater.">
        <title>Anaerobic biodegradation of pyrene and benzo[a]pyrene by a new sulfate-reducing Desulforamulus aquiferis strain DSA.</title>
        <authorList>
            <person name="Zhang Z."/>
            <person name="Sun J."/>
            <person name="Gong X."/>
            <person name="Wang C."/>
            <person name="Wang H."/>
        </authorList>
    </citation>
    <scope>NUCLEOTIDE SEQUENCE</scope>
    <source>
        <strain evidence="4">DSA</strain>
    </source>
</reference>
<dbReference type="EMBL" id="JARPTC010000017">
    <property type="protein sequence ID" value="MDO7787873.1"/>
    <property type="molecule type" value="Genomic_DNA"/>
</dbReference>
<feature type="coiled-coil region" evidence="1">
    <location>
        <begin position="265"/>
        <end position="292"/>
    </location>
</feature>
<evidence type="ECO:0000259" key="2">
    <source>
        <dbReference type="Pfam" id="PF06054"/>
    </source>
</evidence>
<accession>A0AAW7ZEZ6</accession>
<reference evidence="4" key="2">
    <citation type="submission" date="2023-03" db="EMBL/GenBank/DDBJ databases">
        <authorList>
            <person name="Zhang Z."/>
        </authorList>
    </citation>
    <scope>NUCLEOTIDE SEQUENCE</scope>
    <source>
        <strain evidence="4">DSA</strain>
    </source>
</reference>
<sequence length="380" mass="44293">MVIKMLTALLNGNKILATDLAWENRKEELREMCNNQALCPICFEPVICKFGHVKIHHFAHSNRANCPGNQETEEHMKGKALLFSFLQSRFKDKAEVEIEALLPGLSSPCDILIKYPDGRCWAVEFYCGHIKVATLREKLDYYRQKKIDDLWLVSGERYKIIPSENRLKVKSIDRNLIKDTGIDRFYANKWYQNIVENKIVFELPKNGTTKGSINYFFTSENKIVMARALKETDHVTVYLPGDLLEGKIEEVCISEKRNVWFFEQEKDWKDKYAEAERVLAELKATREKQKGQNKVFVESRIRQGSKPNQHQPWLPRERYPKPHVSPIIGLSEKKVQNYPPMGAGKYCCTNCGGEFYERDMVTYYKLSKEGICRECMKRRG</sequence>
<feature type="domain" description="Competence protein CoiA nuclease-like" evidence="2">
    <location>
        <begin position="71"/>
        <end position="182"/>
    </location>
</feature>
<feature type="domain" description="Competence protein CoiA-like N-terminal" evidence="3">
    <location>
        <begin position="23"/>
        <end position="67"/>
    </location>
</feature>
<evidence type="ECO:0000313" key="5">
    <source>
        <dbReference type="Proteomes" id="UP001172911"/>
    </source>
</evidence>
<dbReference type="Pfam" id="PF25164">
    <property type="entry name" value="CoiA_N"/>
    <property type="match status" value="1"/>
</dbReference>
<proteinExistence type="predicted"/>
<keyword evidence="5" id="KW-1185">Reference proteome</keyword>
<dbReference type="InterPro" id="IPR010330">
    <property type="entry name" value="CoiA_nuc"/>
</dbReference>
<evidence type="ECO:0000256" key="1">
    <source>
        <dbReference type="SAM" id="Coils"/>
    </source>
</evidence>
<organism evidence="4 5">
    <name type="scientific">Desulforamulus aquiferis</name>
    <dbReference type="NCBI Taxonomy" id="1397668"/>
    <lineage>
        <taxon>Bacteria</taxon>
        <taxon>Bacillati</taxon>
        <taxon>Bacillota</taxon>
        <taxon>Clostridia</taxon>
        <taxon>Eubacteriales</taxon>
        <taxon>Peptococcaceae</taxon>
        <taxon>Desulforamulus</taxon>
    </lineage>
</organism>
<evidence type="ECO:0000313" key="4">
    <source>
        <dbReference type="EMBL" id="MDO7787873.1"/>
    </source>
</evidence>
<evidence type="ECO:0000259" key="3">
    <source>
        <dbReference type="Pfam" id="PF25164"/>
    </source>
</evidence>
<gene>
    <name evidence="4" type="ORF">P6N53_11640</name>
</gene>
<comment type="caution">
    <text evidence="4">The sequence shown here is derived from an EMBL/GenBank/DDBJ whole genome shotgun (WGS) entry which is preliminary data.</text>
</comment>
<dbReference type="Pfam" id="PF06054">
    <property type="entry name" value="CoiA_nuc"/>
    <property type="match status" value="1"/>
</dbReference>
<dbReference type="AlphaFoldDB" id="A0AAW7ZEZ6"/>
<dbReference type="Proteomes" id="UP001172911">
    <property type="component" value="Unassembled WGS sequence"/>
</dbReference>